<name>A0ABP8WBB2_9MICO</name>
<evidence type="ECO:0000256" key="1">
    <source>
        <dbReference type="ARBA" id="ARBA00004370"/>
    </source>
</evidence>
<organism evidence="7 8">
    <name type="scientific">Frondihabitans cladoniiphilus</name>
    <dbReference type="NCBI Taxonomy" id="715785"/>
    <lineage>
        <taxon>Bacteria</taxon>
        <taxon>Bacillati</taxon>
        <taxon>Actinomycetota</taxon>
        <taxon>Actinomycetes</taxon>
        <taxon>Micrococcales</taxon>
        <taxon>Microbacteriaceae</taxon>
        <taxon>Frondihabitans</taxon>
    </lineage>
</organism>
<dbReference type="SUPFAM" id="SSF56519">
    <property type="entry name" value="Penicillin binding protein dimerisation domain"/>
    <property type="match status" value="1"/>
</dbReference>
<dbReference type="Pfam" id="PF00905">
    <property type="entry name" value="Transpeptidase"/>
    <property type="match status" value="1"/>
</dbReference>
<dbReference type="InterPro" id="IPR005311">
    <property type="entry name" value="PBP_dimer"/>
</dbReference>
<dbReference type="PANTHER" id="PTHR30627:SF1">
    <property type="entry name" value="PEPTIDOGLYCAN D,D-TRANSPEPTIDASE FTSI"/>
    <property type="match status" value="1"/>
</dbReference>
<evidence type="ECO:0000259" key="5">
    <source>
        <dbReference type="Pfam" id="PF00905"/>
    </source>
</evidence>
<dbReference type="InterPro" id="IPR050515">
    <property type="entry name" value="Beta-lactam/transpept"/>
</dbReference>
<protein>
    <submittedName>
        <fullName evidence="7">Penicillin-binding protein 2</fullName>
    </submittedName>
</protein>
<dbReference type="Proteomes" id="UP001501295">
    <property type="component" value="Unassembled WGS sequence"/>
</dbReference>
<evidence type="ECO:0000256" key="4">
    <source>
        <dbReference type="SAM" id="Phobius"/>
    </source>
</evidence>
<dbReference type="EMBL" id="BAABLM010000010">
    <property type="protein sequence ID" value="GAA4684095.1"/>
    <property type="molecule type" value="Genomic_DNA"/>
</dbReference>
<dbReference type="InterPro" id="IPR001460">
    <property type="entry name" value="PCN-bd_Tpept"/>
</dbReference>
<reference evidence="8" key="1">
    <citation type="journal article" date="2019" name="Int. J. Syst. Evol. Microbiol.">
        <title>The Global Catalogue of Microorganisms (GCM) 10K type strain sequencing project: providing services to taxonomists for standard genome sequencing and annotation.</title>
        <authorList>
            <consortium name="The Broad Institute Genomics Platform"/>
            <consortium name="The Broad Institute Genome Sequencing Center for Infectious Disease"/>
            <person name="Wu L."/>
            <person name="Ma J."/>
        </authorList>
    </citation>
    <scope>NUCLEOTIDE SEQUENCE [LARGE SCALE GENOMIC DNA]</scope>
    <source>
        <strain evidence="8">JCM 18956</strain>
    </source>
</reference>
<dbReference type="PANTHER" id="PTHR30627">
    <property type="entry name" value="PEPTIDOGLYCAN D,D-TRANSPEPTIDASE"/>
    <property type="match status" value="1"/>
</dbReference>
<feature type="domain" description="Penicillin-binding protein dimerisation" evidence="6">
    <location>
        <begin position="70"/>
        <end position="224"/>
    </location>
</feature>
<evidence type="ECO:0000313" key="7">
    <source>
        <dbReference type="EMBL" id="GAA4684095.1"/>
    </source>
</evidence>
<dbReference type="RefSeq" id="WP_345376979.1">
    <property type="nucleotide sequence ID" value="NZ_BAABLM010000010.1"/>
</dbReference>
<evidence type="ECO:0000259" key="6">
    <source>
        <dbReference type="Pfam" id="PF03717"/>
    </source>
</evidence>
<keyword evidence="4" id="KW-0812">Transmembrane</keyword>
<dbReference type="InterPro" id="IPR036138">
    <property type="entry name" value="PBP_dimer_sf"/>
</dbReference>
<comment type="caution">
    <text evidence="7">The sequence shown here is derived from an EMBL/GenBank/DDBJ whole genome shotgun (WGS) entry which is preliminary data.</text>
</comment>
<dbReference type="Gene3D" id="3.30.450.330">
    <property type="match status" value="1"/>
</dbReference>
<dbReference type="Gene3D" id="3.40.710.10">
    <property type="entry name" value="DD-peptidase/beta-lactamase superfamily"/>
    <property type="match status" value="1"/>
</dbReference>
<dbReference type="InterPro" id="IPR012338">
    <property type="entry name" value="Beta-lactam/transpept-like"/>
</dbReference>
<evidence type="ECO:0000256" key="2">
    <source>
        <dbReference type="ARBA" id="ARBA00007171"/>
    </source>
</evidence>
<keyword evidence="3 4" id="KW-0472">Membrane</keyword>
<feature type="domain" description="Penicillin-binding protein transpeptidase" evidence="5">
    <location>
        <begin position="271"/>
        <end position="578"/>
    </location>
</feature>
<dbReference type="Gene3D" id="3.90.1310.10">
    <property type="entry name" value="Penicillin-binding protein 2a (Domain 2)"/>
    <property type="match status" value="1"/>
</dbReference>
<keyword evidence="4" id="KW-1133">Transmembrane helix</keyword>
<evidence type="ECO:0000313" key="8">
    <source>
        <dbReference type="Proteomes" id="UP001501295"/>
    </source>
</evidence>
<comment type="subcellular location">
    <subcellularLocation>
        <location evidence="1">Membrane</location>
    </subcellularLocation>
</comment>
<sequence length="601" mass="63116">MRPTTPGRGSSGHFGAAAQRSRRRRATIAGIVIFALVAVFVVRLVDIQVVQAASLNADAVGKRSISTTVYGDRGEILDANGKVLAATVLRYDITAAPKFAAGYTTKVDGKSVTYTLQQTVDQLAKATGGDSATMYKALTTDKTSLYTMLVKGVDVDAYNRVVKLGITWVYPQRATARTYPDGAVAGNLVGFVGTDGAQAGLEYEYDKCLAGTNGSETYERGLDGVKLPGSTVTTKKAVAGGTLETTINSDLQYQVQQDLNEQVTALGAVSGTAVVVKVSDGSLVAVADSGSVDPNNVSATDTGDLGSKAFTQSYEPGSVFKAMTAASLIDAGLATPTSQATVPDTRTFPFGATIGDAEYHPTEKLTLAGILATSSNVGISYLGEKMSAKQRYEYMQKFGIGTKTEVDFPGEADGILNDYTKWDQLTNYTTMFGQGVASTAVQTASIFQTLANGGVRMPLKLVKACKLADGTVIDAPSETGTRVVSQKAANDVVDMLENTIPEGTLKGMQPISGYNVAAKTGTAQVPGANGKYEAGQYVISVAGIAPAENPQYVVLVTFTKPSTMKTSFAAAPAFREIMSQVLETYRVKPSTTPLTDIPDTW</sequence>
<keyword evidence="8" id="KW-1185">Reference proteome</keyword>
<accession>A0ABP8WBB2</accession>
<gene>
    <name evidence="7" type="ORF">GCM10025780_32440</name>
</gene>
<evidence type="ECO:0000256" key="3">
    <source>
        <dbReference type="ARBA" id="ARBA00023136"/>
    </source>
</evidence>
<dbReference type="SUPFAM" id="SSF56601">
    <property type="entry name" value="beta-lactamase/transpeptidase-like"/>
    <property type="match status" value="1"/>
</dbReference>
<dbReference type="Pfam" id="PF03717">
    <property type="entry name" value="PBP_dimer"/>
    <property type="match status" value="1"/>
</dbReference>
<comment type="similarity">
    <text evidence="2">Belongs to the transpeptidase family.</text>
</comment>
<proteinExistence type="inferred from homology"/>
<feature type="transmembrane region" description="Helical" evidence="4">
    <location>
        <begin position="26"/>
        <end position="45"/>
    </location>
</feature>